<dbReference type="InterPro" id="IPR011990">
    <property type="entry name" value="TPR-like_helical_dom_sf"/>
</dbReference>
<evidence type="ECO:0000313" key="5">
    <source>
        <dbReference type="Proteomes" id="UP001302349"/>
    </source>
</evidence>
<dbReference type="InterPro" id="IPR019734">
    <property type="entry name" value="TPR_rpt"/>
</dbReference>
<dbReference type="EMBL" id="CP136051">
    <property type="protein sequence ID" value="WOK07412.1"/>
    <property type="molecule type" value="Genomic_DNA"/>
</dbReference>
<dbReference type="InterPro" id="IPR000801">
    <property type="entry name" value="Esterase-like"/>
</dbReference>
<dbReference type="Pfam" id="PF13428">
    <property type="entry name" value="TPR_14"/>
    <property type="match status" value="1"/>
</dbReference>
<accession>A0ABZ0IQS7</accession>
<dbReference type="GO" id="GO:0016787">
    <property type="term" value="F:hydrolase activity"/>
    <property type="evidence" value="ECO:0007669"/>
    <property type="project" value="UniProtKB-KW"/>
</dbReference>
<evidence type="ECO:0000256" key="1">
    <source>
        <dbReference type="ARBA" id="ARBA00005622"/>
    </source>
</evidence>
<keyword evidence="2 4" id="KW-0378">Hydrolase</keyword>
<dbReference type="InterPro" id="IPR052558">
    <property type="entry name" value="Siderophore_Hydrolase_D"/>
</dbReference>
<dbReference type="RefSeq" id="WP_317490090.1">
    <property type="nucleotide sequence ID" value="NZ_CP136051.1"/>
</dbReference>
<name>A0ABZ0IQS7_9BACT</name>
<dbReference type="Gene3D" id="1.25.40.10">
    <property type="entry name" value="Tetratricopeptide repeat domain"/>
    <property type="match status" value="1"/>
</dbReference>
<dbReference type="Proteomes" id="UP001302349">
    <property type="component" value="Chromosome"/>
</dbReference>
<dbReference type="Pfam" id="PF00756">
    <property type="entry name" value="Esterase"/>
    <property type="match status" value="1"/>
</dbReference>
<proteinExistence type="inferred from homology"/>
<reference evidence="4 5" key="1">
    <citation type="journal article" date="2023" name="Microbiol. Resour. Announc.">
        <title>Complete Genome Sequence of Imperialibacter roseus strain P4T.</title>
        <authorList>
            <person name="Tizabi D.R."/>
            <person name="Bachvaroff T."/>
            <person name="Hill R.T."/>
        </authorList>
    </citation>
    <scope>NUCLEOTIDE SEQUENCE [LARGE SCALE GENOMIC DNA]</scope>
    <source>
        <strain evidence="4 5">P4T</strain>
    </source>
</reference>
<dbReference type="PANTHER" id="PTHR40841:SF2">
    <property type="entry name" value="SIDEROPHORE-DEGRADING ESTERASE (EUROFUNG)"/>
    <property type="match status" value="1"/>
</dbReference>
<dbReference type="InterPro" id="IPR029058">
    <property type="entry name" value="AB_hydrolase_fold"/>
</dbReference>
<comment type="similarity">
    <text evidence="1">Belongs to the esterase D family.</text>
</comment>
<dbReference type="Gene3D" id="3.40.50.1820">
    <property type="entry name" value="alpha/beta hydrolase"/>
    <property type="match status" value="1"/>
</dbReference>
<sequence>MCLRIAKGTYPVSVMRKALTLLFLSCSLFNLNGQPATDIVIGRAYSIDSKILGESRQYMVSLPASYQGDDFYIDKSYPVMIVLDGERLFQLTASMVQTMSSGGTEQIPEMIVIGIPNTDRSRDMLPNYANEAVASGAVEFRRFIEEEFLPAVDITYRTTNCRILVGHSYSGLFAVDTFLESDSFKGFVAIDPSLWWDDQVLIKRAKELLAKKETFTSSIYFGQANNPFNEGIEAGRLGRAVQAFTRTLDTLQIADLRYQTHFYEHEDHYSIPLITLYDGIQFVFEGYKYPLNQIKASTGESIRQHYEALSERMGGQLSPPGKLLNQVGMYLLEEEERIADAIKILELSAESYPNSHIPYLSLAEGYRQAGDTEKAITQYKRVLELSPSNEEVKLRLAELKN</sequence>
<feature type="repeat" description="TPR" evidence="3">
    <location>
        <begin position="356"/>
        <end position="389"/>
    </location>
</feature>
<organism evidence="4 5">
    <name type="scientific">Imperialibacter roseus</name>
    <dbReference type="NCBI Taxonomy" id="1324217"/>
    <lineage>
        <taxon>Bacteria</taxon>
        <taxon>Pseudomonadati</taxon>
        <taxon>Bacteroidota</taxon>
        <taxon>Cytophagia</taxon>
        <taxon>Cytophagales</taxon>
        <taxon>Flammeovirgaceae</taxon>
        <taxon>Imperialibacter</taxon>
    </lineage>
</organism>
<gene>
    <name evidence="4" type="ORF">RT717_02095</name>
</gene>
<evidence type="ECO:0000313" key="4">
    <source>
        <dbReference type="EMBL" id="WOK07412.1"/>
    </source>
</evidence>
<evidence type="ECO:0000256" key="3">
    <source>
        <dbReference type="PROSITE-ProRule" id="PRU00339"/>
    </source>
</evidence>
<dbReference type="PROSITE" id="PS50005">
    <property type="entry name" value="TPR"/>
    <property type="match status" value="1"/>
</dbReference>
<dbReference type="PANTHER" id="PTHR40841">
    <property type="entry name" value="SIDEROPHORE TRIACETYLFUSARININE C ESTERASE"/>
    <property type="match status" value="1"/>
</dbReference>
<evidence type="ECO:0000256" key="2">
    <source>
        <dbReference type="ARBA" id="ARBA00022801"/>
    </source>
</evidence>
<keyword evidence="3" id="KW-0802">TPR repeat</keyword>
<protein>
    <submittedName>
        <fullName evidence="4">Alpha/beta hydrolase-fold protein</fullName>
    </submittedName>
</protein>
<dbReference type="SUPFAM" id="SSF53474">
    <property type="entry name" value="alpha/beta-Hydrolases"/>
    <property type="match status" value="1"/>
</dbReference>
<keyword evidence="5" id="KW-1185">Reference proteome</keyword>
<dbReference type="SMART" id="SM00028">
    <property type="entry name" value="TPR"/>
    <property type="match status" value="1"/>
</dbReference>
<dbReference type="SUPFAM" id="SSF48452">
    <property type="entry name" value="TPR-like"/>
    <property type="match status" value="1"/>
</dbReference>